<dbReference type="Proteomes" id="UP000799439">
    <property type="component" value="Unassembled WGS sequence"/>
</dbReference>
<organism evidence="1 2">
    <name type="scientific">Myriangium duriaei CBS 260.36</name>
    <dbReference type="NCBI Taxonomy" id="1168546"/>
    <lineage>
        <taxon>Eukaryota</taxon>
        <taxon>Fungi</taxon>
        <taxon>Dikarya</taxon>
        <taxon>Ascomycota</taxon>
        <taxon>Pezizomycotina</taxon>
        <taxon>Dothideomycetes</taxon>
        <taxon>Dothideomycetidae</taxon>
        <taxon>Myriangiales</taxon>
        <taxon>Myriangiaceae</taxon>
        <taxon>Myriangium</taxon>
    </lineage>
</organism>
<sequence>MLGCLLQRLTLKHALPHRRHGDTKGLQTRADRLGKALNNLRLHSPHRRLDCLILTGEIIQTPRGVGLLPPPRTKKDWEPTWCSAECTFRVVCLALQTSSIPINELDVFGSVRRCRLAYDRISLALDNANITASVKKLKRLSLSVSSTMHAQSDNGSNSPAEDVCRLLQQCSELEALELHWYSLYIPRSEAQRRARCFFDHLEVQLPRLRVLSLKGIHTSDAGLLRFFAHTPLLQSLTMEGVELESGSFRAVFDYLTPRLEYLHIDDLHEQGPTERHLINFDASGKPHFLSSGPKSGPNHLTRQGKELRRRIRYRHTMGPGCSHPRFVSWISKQAAYYGPP</sequence>
<dbReference type="OrthoDB" id="3886018at2759"/>
<dbReference type="SUPFAM" id="SSF52047">
    <property type="entry name" value="RNI-like"/>
    <property type="match status" value="1"/>
</dbReference>
<evidence type="ECO:0000313" key="2">
    <source>
        <dbReference type="Proteomes" id="UP000799439"/>
    </source>
</evidence>
<dbReference type="AlphaFoldDB" id="A0A9P4MEF3"/>
<accession>A0A9P4MEF3</accession>
<dbReference type="InterPro" id="IPR032675">
    <property type="entry name" value="LRR_dom_sf"/>
</dbReference>
<evidence type="ECO:0000313" key="1">
    <source>
        <dbReference type="EMBL" id="KAF2151110.1"/>
    </source>
</evidence>
<proteinExistence type="predicted"/>
<name>A0A9P4MEF3_9PEZI</name>
<keyword evidence="2" id="KW-1185">Reference proteome</keyword>
<gene>
    <name evidence="1" type="ORF">K461DRAFT_295190</name>
</gene>
<comment type="caution">
    <text evidence="1">The sequence shown here is derived from an EMBL/GenBank/DDBJ whole genome shotgun (WGS) entry which is preliminary data.</text>
</comment>
<reference evidence="1" key="1">
    <citation type="journal article" date="2020" name="Stud. Mycol.">
        <title>101 Dothideomycetes genomes: a test case for predicting lifestyles and emergence of pathogens.</title>
        <authorList>
            <person name="Haridas S."/>
            <person name="Albert R."/>
            <person name="Binder M."/>
            <person name="Bloem J."/>
            <person name="Labutti K."/>
            <person name="Salamov A."/>
            <person name="Andreopoulos B."/>
            <person name="Baker S."/>
            <person name="Barry K."/>
            <person name="Bills G."/>
            <person name="Bluhm B."/>
            <person name="Cannon C."/>
            <person name="Castanera R."/>
            <person name="Culley D."/>
            <person name="Daum C."/>
            <person name="Ezra D."/>
            <person name="Gonzalez J."/>
            <person name="Henrissat B."/>
            <person name="Kuo A."/>
            <person name="Liang C."/>
            <person name="Lipzen A."/>
            <person name="Lutzoni F."/>
            <person name="Magnuson J."/>
            <person name="Mondo S."/>
            <person name="Nolan M."/>
            <person name="Ohm R."/>
            <person name="Pangilinan J."/>
            <person name="Park H.-J."/>
            <person name="Ramirez L."/>
            <person name="Alfaro M."/>
            <person name="Sun H."/>
            <person name="Tritt A."/>
            <person name="Yoshinaga Y."/>
            <person name="Zwiers L.-H."/>
            <person name="Turgeon B."/>
            <person name="Goodwin S."/>
            <person name="Spatafora J."/>
            <person name="Crous P."/>
            <person name="Grigoriev I."/>
        </authorList>
    </citation>
    <scope>NUCLEOTIDE SEQUENCE</scope>
    <source>
        <strain evidence="1">CBS 260.36</strain>
    </source>
</reference>
<evidence type="ECO:0008006" key="3">
    <source>
        <dbReference type="Google" id="ProtNLM"/>
    </source>
</evidence>
<dbReference type="Gene3D" id="3.80.10.10">
    <property type="entry name" value="Ribonuclease Inhibitor"/>
    <property type="match status" value="1"/>
</dbReference>
<dbReference type="EMBL" id="ML996088">
    <property type="protein sequence ID" value="KAF2151110.1"/>
    <property type="molecule type" value="Genomic_DNA"/>
</dbReference>
<protein>
    <recommendedName>
        <fullName evidence="3">F-box domain-containing protein</fullName>
    </recommendedName>
</protein>